<dbReference type="AlphaFoldDB" id="X6M1X2"/>
<feature type="compositionally biased region" description="Polar residues" evidence="1">
    <location>
        <begin position="958"/>
        <end position="969"/>
    </location>
</feature>
<evidence type="ECO:0000313" key="4">
    <source>
        <dbReference type="Proteomes" id="UP000023152"/>
    </source>
</evidence>
<feature type="non-terminal residue" evidence="3">
    <location>
        <position position="1"/>
    </location>
</feature>
<evidence type="ECO:0000256" key="1">
    <source>
        <dbReference type="SAM" id="MobiDB-lite"/>
    </source>
</evidence>
<gene>
    <name evidence="3" type="ORF">RFI_29216</name>
</gene>
<protein>
    <recommendedName>
        <fullName evidence="2">PH domain-containing protein</fullName>
    </recommendedName>
</protein>
<feature type="region of interest" description="Disordered" evidence="1">
    <location>
        <begin position="936"/>
        <end position="1009"/>
    </location>
</feature>
<feature type="compositionally biased region" description="Basic and acidic residues" evidence="1">
    <location>
        <begin position="27"/>
        <end position="39"/>
    </location>
</feature>
<feature type="region of interest" description="Disordered" evidence="1">
    <location>
        <begin position="262"/>
        <end position="334"/>
    </location>
</feature>
<reference evidence="3 4" key="1">
    <citation type="journal article" date="2013" name="Curr. Biol.">
        <title>The Genome of the Foraminiferan Reticulomyxa filosa.</title>
        <authorList>
            <person name="Glockner G."/>
            <person name="Hulsmann N."/>
            <person name="Schleicher M."/>
            <person name="Noegel A.A."/>
            <person name="Eichinger L."/>
            <person name="Gallinger C."/>
            <person name="Pawlowski J."/>
            <person name="Sierra R."/>
            <person name="Euteneuer U."/>
            <person name="Pillet L."/>
            <person name="Moustafa A."/>
            <person name="Platzer M."/>
            <person name="Groth M."/>
            <person name="Szafranski K."/>
            <person name="Schliwa M."/>
        </authorList>
    </citation>
    <scope>NUCLEOTIDE SEQUENCE [LARGE SCALE GENOMIC DNA]</scope>
</reference>
<dbReference type="EMBL" id="ASPP01025289">
    <property type="protein sequence ID" value="ETO08173.1"/>
    <property type="molecule type" value="Genomic_DNA"/>
</dbReference>
<feature type="region of interest" description="Disordered" evidence="1">
    <location>
        <begin position="149"/>
        <end position="194"/>
    </location>
</feature>
<comment type="caution">
    <text evidence="3">The sequence shown here is derived from an EMBL/GenBank/DDBJ whole genome shotgun (WGS) entry which is preliminary data.</text>
</comment>
<dbReference type="SMART" id="SM00233">
    <property type="entry name" value="PH"/>
    <property type="match status" value="1"/>
</dbReference>
<feature type="compositionally biased region" description="Polar residues" evidence="1">
    <location>
        <begin position="262"/>
        <end position="274"/>
    </location>
</feature>
<proteinExistence type="predicted"/>
<dbReference type="Gene3D" id="2.30.29.30">
    <property type="entry name" value="Pleckstrin-homology domain (PH domain)/Phosphotyrosine-binding domain (PTB)"/>
    <property type="match status" value="1"/>
</dbReference>
<feature type="compositionally biased region" description="Basic and acidic residues" evidence="1">
    <location>
        <begin position="661"/>
        <end position="675"/>
    </location>
</feature>
<feature type="domain" description="PH" evidence="2">
    <location>
        <begin position="735"/>
        <end position="866"/>
    </location>
</feature>
<feature type="compositionally biased region" description="Acidic residues" evidence="1">
    <location>
        <begin position="993"/>
        <end position="1008"/>
    </location>
</feature>
<feature type="region of interest" description="Disordered" evidence="1">
    <location>
        <begin position="1"/>
        <end position="39"/>
    </location>
</feature>
<name>X6M1X2_RETFI</name>
<accession>X6M1X2</accession>
<evidence type="ECO:0000259" key="2">
    <source>
        <dbReference type="PROSITE" id="PS50003"/>
    </source>
</evidence>
<sequence>IADGQTEIEVWDIDDDDDDDDDDDLPEYLKEQHAKHSTDKPLSMLTRMSHQASAIRLTNLGVPREKRVSQNPMSPTGLNNMLASPFHVPTSPFGLAPVSPQLFKFPNSRSSIGSATGFMLSPSAFSGSERKSSLVMSVIQKKGNTSTNALLSKTSLGPDNRPRKTFNVKSTPVTPKSGRTSRRPSNDKDISGRELQTFRSSLVVPMLPVANPLASKTKSQEDVLRRNAITATAAVVAASSTTNVNTSNMITEDKSRRSIVRFTNSSDVEDSTLSPKRPSKTLSRVRFDNGMGDDNSTSKRESTVRVKRTTVAPQSARASLSKSQQRKSAARKTQYVKRSILKGIGLNRESTNSKQRRSIFFDSENVPANTSAAAAIAAVNANNVNPASSVGSSGSALLHKGGSIIGQTPSFTGASPSGGGEHLRGGSGFSDMSFARWMRGKTIDNMDEAEDPPFWENDRGLYGALMSVQIVAEFMNEYKASSECRAKFMKMVKYFTRFVKNHTYHKNWSNKKFYDKAKAKLHDSNYNLFLYEHYLASQKYFARYQANLKKKKIAIPKILPPPPTLQAQPWNWVSLTSRSANIGLSTLRENEDDVSMTEGGRELSLSSIVNTIPTTITTTTSAPSTTATTTTTTIKLNEKGKPNLLKKMSIAFGRRGPGTGTKDKDAEQEPSHSRQESFIPFSASPLPMEREHSASHSIGGGFAEELVEMFEAKIDDITKELHYQMNEEFTLEIDPVHKVGFCYTKNYSLKSKSKQWKNRYFMVRGRLLFRYTLKDDENPLDLINCHAKAFDLEHVKVEVHEKVINYNGVNLYPFTLHFVSPFDNVNNKPAQQEHKQFMNEHPPLHLACSSASDRDGWVEKLKVCSQLYRNKNQDGDNEEVSKNAKNAKENKNKAETAAADAKRDAFSSTYQLLFLGNDIIIICDRSELFEDGNIGGAGAGVEEKKKEEPKGHKRQPTKEPQNAKKNSARPTFLGGLFAKGQDGDDGSASNDALFEEEDDADDGEDDDEMLQRDFSEFYKLKFVGAIHLMEIVT</sequence>
<dbReference type="InterPro" id="IPR011993">
    <property type="entry name" value="PH-like_dom_sf"/>
</dbReference>
<feature type="compositionally biased region" description="Polar residues" evidence="1">
    <location>
        <begin position="167"/>
        <end position="178"/>
    </location>
</feature>
<feature type="compositionally biased region" description="Polar residues" evidence="1">
    <location>
        <begin position="311"/>
        <end position="323"/>
    </location>
</feature>
<feature type="compositionally biased region" description="Acidic residues" evidence="1">
    <location>
        <begin position="9"/>
        <end position="26"/>
    </location>
</feature>
<dbReference type="SUPFAM" id="SSF50729">
    <property type="entry name" value="PH domain-like"/>
    <property type="match status" value="1"/>
</dbReference>
<feature type="region of interest" description="Disordered" evidence="1">
    <location>
        <begin position="650"/>
        <end position="678"/>
    </location>
</feature>
<keyword evidence="4" id="KW-1185">Reference proteome</keyword>
<evidence type="ECO:0000313" key="3">
    <source>
        <dbReference type="EMBL" id="ETO08173.1"/>
    </source>
</evidence>
<organism evidence="3 4">
    <name type="scientific">Reticulomyxa filosa</name>
    <dbReference type="NCBI Taxonomy" id="46433"/>
    <lineage>
        <taxon>Eukaryota</taxon>
        <taxon>Sar</taxon>
        <taxon>Rhizaria</taxon>
        <taxon>Retaria</taxon>
        <taxon>Foraminifera</taxon>
        <taxon>Monothalamids</taxon>
        <taxon>Reticulomyxidae</taxon>
        <taxon>Reticulomyxa</taxon>
    </lineage>
</organism>
<feature type="non-terminal residue" evidence="3">
    <location>
        <position position="1033"/>
    </location>
</feature>
<feature type="region of interest" description="Disordered" evidence="1">
    <location>
        <begin position="872"/>
        <end position="901"/>
    </location>
</feature>
<dbReference type="PROSITE" id="PS50003">
    <property type="entry name" value="PH_DOMAIN"/>
    <property type="match status" value="1"/>
</dbReference>
<dbReference type="InterPro" id="IPR001849">
    <property type="entry name" value="PH_domain"/>
</dbReference>
<dbReference type="Proteomes" id="UP000023152">
    <property type="component" value="Unassembled WGS sequence"/>
</dbReference>
<feature type="compositionally biased region" description="Basic and acidic residues" evidence="1">
    <location>
        <begin position="941"/>
        <end position="950"/>
    </location>
</feature>